<dbReference type="Pfam" id="PF17932">
    <property type="entry name" value="TetR_C_24"/>
    <property type="match status" value="1"/>
</dbReference>
<dbReference type="AlphaFoldDB" id="A0A0M3ANX9"/>
<dbReference type="InterPro" id="IPR041490">
    <property type="entry name" value="KstR2_TetR_C"/>
</dbReference>
<reference evidence="7 8" key="1">
    <citation type="submission" date="2015-04" db="EMBL/GenBank/DDBJ databases">
        <title>Genome sequence of aromatic hydrocarbons-degrading Sphingobium chungbukense DJ77.</title>
        <authorList>
            <person name="Kim Y.-C."/>
            <person name="Chae J.-C."/>
        </authorList>
    </citation>
    <scope>NUCLEOTIDE SEQUENCE [LARGE SCALE GENOMIC DNA]</scope>
    <source>
        <strain evidence="7 8">DJ77</strain>
    </source>
</reference>
<evidence type="ECO:0000256" key="5">
    <source>
        <dbReference type="PROSITE-ProRule" id="PRU00335"/>
    </source>
</evidence>
<comment type="caution">
    <text evidence="7">The sequence shown here is derived from an EMBL/GenBank/DDBJ whole genome shotgun (WGS) entry which is preliminary data.</text>
</comment>
<gene>
    <name evidence="7" type="ORF">YP76_14850</name>
</gene>
<dbReference type="InterPro" id="IPR036271">
    <property type="entry name" value="Tet_transcr_reg_TetR-rel_C_sf"/>
</dbReference>
<dbReference type="InterPro" id="IPR001647">
    <property type="entry name" value="HTH_TetR"/>
</dbReference>
<evidence type="ECO:0000259" key="6">
    <source>
        <dbReference type="PROSITE" id="PS50977"/>
    </source>
</evidence>
<evidence type="ECO:0000256" key="2">
    <source>
        <dbReference type="ARBA" id="ARBA00023015"/>
    </source>
</evidence>
<evidence type="ECO:0000313" key="8">
    <source>
        <dbReference type="Proteomes" id="UP000033874"/>
    </source>
</evidence>
<name>A0A0M3ANX9_9SPHN</name>
<keyword evidence="8" id="KW-1185">Reference proteome</keyword>
<dbReference type="EMBL" id="LBIC01000006">
    <property type="protein sequence ID" value="KKW91648.1"/>
    <property type="molecule type" value="Genomic_DNA"/>
</dbReference>
<dbReference type="PANTHER" id="PTHR30055:SF175">
    <property type="entry name" value="HTH-TYPE TRANSCRIPTIONAL REPRESSOR KSTR2"/>
    <property type="match status" value="1"/>
</dbReference>
<keyword evidence="2" id="KW-0805">Transcription regulation</keyword>
<dbReference type="SUPFAM" id="SSF46689">
    <property type="entry name" value="Homeodomain-like"/>
    <property type="match status" value="1"/>
</dbReference>
<dbReference type="SUPFAM" id="SSF48498">
    <property type="entry name" value="Tetracyclin repressor-like, C-terminal domain"/>
    <property type="match status" value="1"/>
</dbReference>
<organism evidence="7 8">
    <name type="scientific">Sphingobium chungbukense</name>
    <dbReference type="NCBI Taxonomy" id="56193"/>
    <lineage>
        <taxon>Bacteria</taxon>
        <taxon>Pseudomonadati</taxon>
        <taxon>Pseudomonadota</taxon>
        <taxon>Alphaproteobacteria</taxon>
        <taxon>Sphingomonadales</taxon>
        <taxon>Sphingomonadaceae</taxon>
        <taxon>Sphingobium</taxon>
    </lineage>
</organism>
<evidence type="ECO:0000256" key="1">
    <source>
        <dbReference type="ARBA" id="ARBA00022491"/>
    </source>
</evidence>
<evidence type="ECO:0000256" key="4">
    <source>
        <dbReference type="ARBA" id="ARBA00023163"/>
    </source>
</evidence>
<evidence type="ECO:0000313" key="7">
    <source>
        <dbReference type="EMBL" id="KKW91648.1"/>
    </source>
</evidence>
<sequence length="193" mass="21787">MARTQAADFEERREAIVEKAAELFANSGFLGASVSDIARACNTSKSLLYHYYPSKEDVLYAVMESHIDTLVDDVESLADIQSSAQERLRILLQMFMKHYMGAAARQKVLLNELANLPADRRALIVSKQRRIVDAVQSLLVLIHPDLKKDKDKARAKTMLVFGMINWTKNWYRADGQVSEESLVDMMMEMATAG</sequence>
<keyword evidence="1" id="KW-0678">Repressor</keyword>
<dbReference type="PROSITE" id="PS50977">
    <property type="entry name" value="HTH_TETR_2"/>
    <property type="match status" value="1"/>
</dbReference>
<dbReference type="GO" id="GO:0003700">
    <property type="term" value="F:DNA-binding transcription factor activity"/>
    <property type="evidence" value="ECO:0007669"/>
    <property type="project" value="TreeGrafter"/>
</dbReference>
<dbReference type="InterPro" id="IPR050109">
    <property type="entry name" value="HTH-type_TetR-like_transc_reg"/>
</dbReference>
<dbReference type="Gene3D" id="1.10.357.10">
    <property type="entry name" value="Tetracycline Repressor, domain 2"/>
    <property type="match status" value="1"/>
</dbReference>
<dbReference type="InterPro" id="IPR009057">
    <property type="entry name" value="Homeodomain-like_sf"/>
</dbReference>
<proteinExistence type="predicted"/>
<feature type="domain" description="HTH tetR-type" evidence="6">
    <location>
        <begin position="10"/>
        <end position="70"/>
    </location>
</feature>
<keyword evidence="4" id="KW-0804">Transcription</keyword>
<keyword evidence="3 5" id="KW-0238">DNA-binding</keyword>
<accession>A0A0M3ANX9</accession>
<dbReference type="Pfam" id="PF00440">
    <property type="entry name" value="TetR_N"/>
    <property type="match status" value="1"/>
</dbReference>
<protein>
    <submittedName>
        <fullName evidence="7">TetR family transcriptional regulator</fullName>
    </submittedName>
</protein>
<dbReference type="PANTHER" id="PTHR30055">
    <property type="entry name" value="HTH-TYPE TRANSCRIPTIONAL REGULATOR RUTR"/>
    <property type="match status" value="1"/>
</dbReference>
<dbReference type="PRINTS" id="PR00455">
    <property type="entry name" value="HTHTETR"/>
</dbReference>
<dbReference type="Gene3D" id="1.10.10.60">
    <property type="entry name" value="Homeodomain-like"/>
    <property type="match status" value="1"/>
</dbReference>
<dbReference type="Proteomes" id="UP000033874">
    <property type="component" value="Unassembled WGS sequence"/>
</dbReference>
<evidence type="ECO:0000256" key="3">
    <source>
        <dbReference type="ARBA" id="ARBA00023125"/>
    </source>
</evidence>
<feature type="DNA-binding region" description="H-T-H motif" evidence="5">
    <location>
        <begin position="33"/>
        <end position="52"/>
    </location>
</feature>
<dbReference type="GO" id="GO:0000976">
    <property type="term" value="F:transcription cis-regulatory region binding"/>
    <property type="evidence" value="ECO:0007669"/>
    <property type="project" value="TreeGrafter"/>
</dbReference>
<dbReference type="PATRIC" id="fig|56193.3.peg.3105"/>